<dbReference type="InterPro" id="IPR016174">
    <property type="entry name" value="Di-haem_cyt_TM"/>
</dbReference>
<dbReference type="Proteomes" id="UP000859505">
    <property type="component" value="Unassembled WGS sequence"/>
</dbReference>
<dbReference type="GO" id="GO:0005886">
    <property type="term" value="C:plasma membrane"/>
    <property type="evidence" value="ECO:0007669"/>
    <property type="project" value="UniProtKB-SubCell"/>
</dbReference>
<keyword evidence="11 13" id="KW-0472">Membrane</keyword>
<dbReference type="PANTHER" id="PTHR30529">
    <property type="entry name" value="CYTOCHROME B561"/>
    <property type="match status" value="1"/>
</dbReference>
<evidence type="ECO:0000313" key="16">
    <source>
        <dbReference type="Proteomes" id="UP000859505"/>
    </source>
</evidence>
<dbReference type="AlphaFoldDB" id="A0AAD3UBI9"/>
<keyword evidence="8" id="KW-0249">Electron transport</keyword>
<evidence type="ECO:0000256" key="2">
    <source>
        <dbReference type="ARBA" id="ARBA00004651"/>
    </source>
</evidence>
<feature type="transmembrane region" description="Helical" evidence="13">
    <location>
        <begin position="45"/>
        <end position="64"/>
    </location>
</feature>
<name>A0AAD3UBI9_AERHY</name>
<dbReference type="InterPro" id="IPR052168">
    <property type="entry name" value="Cytochrome_b561_oxidase"/>
</dbReference>
<feature type="transmembrane region" description="Helical" evidence="13">
    <location>
        <begin position="12"/>
        <end position="33"/>
    </location>
</feature>
<feature type="transmembrane region" description="Helical" evidence="13">
    <location>
        <begin position="85"/>
        <end position="106"/>
    </location>
</feature>
<evidence type="ECO:0000256" key="1">
    <source>
        <dbReference type="ARBA" id="ARBA00001970"/>
    </source>
</evidence>
<keyword evidence="3" id="KW-0813">Transport</keyword>
<protein>
    <submittedName>
        <fullName evidence="15">Cytochrome b</fullName>
    </submittedName>
</protein>
<comment type="cofactor">
    <cofactor evidence="1">
        <name>heme b</name>
        <dbReference type="ChEBI" id="CHEBI:60344"/>
    </cofactor>
</comment>
<feature type="transmembrane region" description="Helical" evidence="13">
    <location>
        <begin position="145"/>
        <end position="165"/>
    </location>
</feature>
<reference evidence="15" key="2">
    <citation type="submission" date="2020-01" db="EMBL/GenBank/DDBJ databases">
        <authorList>
            <consortium name="NCBI Pathogen Detection Project"/>
        </authorList>
    </citation>
    <scope>NUCLEOTIDE SEQUENCE</scope>
    <source>
        <strain evidence="15">OLC2673_Aeromonas</strain>
    </source>
</reference>
<keyword evidence="6 13" id="KW-0812">Transmembrane</keyword>
<keyword evidence="4" id="KW-1003">Cell membrane</keyword>
<keyword evidence="9 13" id="KW-1133">Transmembrane helix</keyword>
<dbReference type="EMBL" id="DACTUL010000021">
    <property type="protein sequence ID" value="HAT6344949.1"/>
    <property type="molecule type" value="Genomic_DNA"/>
</dbReference>
<dbReference type="PANTHER" id="PTHR30529:SF1">
    <property type="entry name" value="CYTOCHROME B561 HOMOLOG 2"/>
    <property type="match status" value="1"/>
</dbReference>
<evidence type="ECO:0000256" key="3">
    <source>
        <dbReference type="ARBA" id="ARBA00022448"/>
    </source>
</evidence>
<evidence type="ECO:0000256" key="13">
    <source>
        <dbReference type="SAM" id="Phobius"/>
    </source>
</evidence>
<evidence type="ECO:0000256" key="10">
    <source>
        <dbReference type="ARBA" id="ARBA00023004"/>
    </source>
</evidence>
<evidence type="ECO:0000256" key="11">
    <source>
        <dbReference type="ARBA" id="ARBA00023136"/>
    </source>
</evidence>
<evidence type="ECO:0000256" key="7">
    <source>
        <dbReference type="ARBA" id="ARBA00022723"/>
    </source>
</evidence>
<organism evidence="15 16">
    <name type="scientific">Aeromonas hydrophila</name>
    <dbReference type="NCBI Taxonomy" id="644"/>
    <lineage>
        <taxon>Bacteria</taxon>
        <taxon>Pseudomonadati</taxon>
        <taxon>Pseudomonadota</taxon>
        <taxon>Gammaproteobacteria</taxon>
        <taxon>Aeromonadales</taxon>
        <taxon>Aeromonadaceae</taxon>
        <taxon>Aeromonas</taxon>
    </lineage>
</organism>
<gene>
    <name evidence="15" type="ORF">JAJ28_002699</name>
</gene>
<dbReference type="SUPFAM" id="SSF81342">
    <property type="entry name" value="Transmembrane di-heme cytochromes"/>
    <property type="match status" value="1"/>
</dbReference>
<sequence>MNHTLPLGSLKILLHWLVALLMIGLTLLGYLMVKFEIWDLYSLHKSMGVIALLIVVPRIIIRLGNRGIVSVRQYSRNEVLAAKMIHLGLLVSTLVIPVSGMLYSGAAGRGVAIFGLSIIPMNLDGNDPANVVPYSEALRSTAHAIHIYMPYIMLAFLLIHIVGAVKHHLLDKDGTLLRMLGRQ</sequence>
<evidence type="ECO:0000259" key="14">
    <source>
        <dbReference type="Pfam" id="PF01292"/>
    </source>
</evidence>
<comment type="similarity">
    <text evidence="12">Belongs to the cytochrome b561 family.</text>
</comment>
<evidence type="ECO:0000256" key="5">
    <source>
        <dbReference type="ARBA" id="ARBA00022617"/>
    </source>
</evidence>
<dbReference type="Pfam" id="PF01292">
    <property type="entry name" value="Ni_hydr_CYTB"/>
    <property type="match status" value="1"/>
</dbReference>
<keyword evidence="10" id="KW-0408">Iron</keyword>
<dbReference type="GO" id="GO:0046872">
    <property type="term" value="F:metal ion binding"/>
    <property type="evidence" value="ECO:0007669"/>
    <property type="project" value="UniProtKB-KW"/>
</dbReference>
<keyword evidence="7" id="KW-0479">Metal-binding</keyword>
<evidence type="ECO:0000256" key="9">
    <source>
        <dbReference type="ARBA" id="ARBA00022989"/>
    </source>
</evidence>
<evidence type="ECO:0000256" key="4">
    <source>
        <dbReference type="ARBA" id="ARBA00022475"/>
    </source>
</evidence>
<evidence type="ECO:0000256" key="6">
    <source>
        <dbReference type="ARBA" id="ARBA00022692"/>
    </source>
</evidence>
<dbReference type="GO" id="GO:0022904">
    <property type="term" value="P:respiratory electron transport chain"/>
    <property type="evidence" value="ECO:0007669"/>
    <property type="project" value="InterPro"/>
</dbReference>
<dbReference type="GO" id="GO:0020037">
    <property type="term" value="F:heme binding"/>
    <property type="evidence" value="ECO:0007669"/>
    <property type="project" value="TreeGrafter"/>
</dbReference>
<feature type="domain" description="Cytochrome b561 bacterial/Ni-hydrogenase" evidence="14">
    <location>
        <begin position="12"/>
        <end position="181"/>
    </location>
</feature>
<dbReference type="InterPro" id="IPR011577">
    <property type="entry name" value="Cyt_b561_bac/Ni-Hgenase"/>
</dbReference>
<keyword evidence="5" id="KW-0349">Heme</keyword>
<evidence type="ECO:0000256" key="12">
    <source>
        <dbReference type="ARBA" id="ARBA00037975"/>
    </source>
</evidence>
<dbReference type="GO" id="GO:0009055">
    <property type="term" value="F:electron transfer activity"/>
    <property type="evidence" value="ECO:0007669"/>
    <property type="project" value="InterPro"/>
</dbReference>
<accession>A0AAD3UBI9</accession>
<comment type="caution">
    <text evidence="15">The sequence shown here is derived from an EMBL/GenBank/DDBJ whole genome shotgun (WGS) entry which is preliminary data.</text>
</comment>
<evidence type="ECO:0000256" key="8">
    <source>
        <dbReference type="ARBA" id="ARBA00022982"/>
    </source>
</evidence>
<evidence type="ECO:0000313" key="15">
    <source>
        <dbReference type="EMBL" id="HAT6344949.1"/>
    </source>
</evidence>
<proteinExistence type="inferred from homology"/>
<reference evidence="15" key="1">
    <citation type="journal article" date="2018" name="Genome Biol.">
        <title>SKESA: strategic k-mer extension for scrupulous assemblies.</title>
        <authorList>
            <person name="Souvorov A."/>
            <person name="Agarwala R."/>
            <person name="Lipman D.J."/>
        </authorList>
    </citation>
    <scope>NUCLEOTIDE SEQUENCE</scope>
    <source>
        <strain evidence="15">OLC2673_Aeromonas</strain>
    </source>
</reference>
<comment type="subcellular location">
    <subcellularLocation>
        <location evidence="2">Cell membrane</location>
        <topology evidence="2">Multi-pass membrane protein</topology>
    </subcellularLocation>
</comment>